<name>A0A382DS32_9ZZZZ</name>
<evidence type="ECO:0008006" key="4">
    <source>
        <dbReference type="Google" id="ProtNLM"/>
    </source>
</evidence>
<gene>
    <name evidence="3" type="ORF">METZ01_LOCUS193746</name>
</gene>
<keyword evidence="1" id="KW-0808">Transferase</keyword>
<dbReference type="EMBL" id="UINC01040680">
    <property type="protein sequence ID" value="SVB40892.1"/>
    <property type="molecule type" value="Genomic_DNA"/>
</dbReference>
<dbReference type="Gene3D" id="3.90.550.10">
    <property type="entry name" value="Spore Coat Polysaccharide Biosynthesis Protein SpsA, Chain A"/>
    <property type="match status" value="1"/>
</dbReference>
<evidence type="ECO:0000256" key="1">
    <source>
        <dbReference type="ARBA" id="ARBA00022679"/>
    </source>
</evidence>
<dbReference type="InterPro" id="IPR050065">
    <property type="entry name" value="GlmU-like"/>
</dbReference>
<dbReference type="SUPFAM" id="SSF53448">
    <property type="entry name" value="Nucleotide-diphospho-sugar transferases"/>
    <property type="match status" value="1"/>
</dbReference>
<reference evidence="3" key="1">
    <citation type="submission" date="2018-05" db="EMBL/GenBank/DDBJ databases">
        <authorList>
            <person name="Lanie J.A."/>
            <person name="Ng W.-L."/>
            <person name="Kazmierczak K.M."/>
            <person name="Andrzejewski T.M."/>
            <person name="Davidsen T.M."/>
            <person name="Wayne K.J."/>
            <person name="Tettelin H."/>
            <person name="Glass J.I."/>
            <person name="Rusch D."/>
            <person name="Podicherti R."/>
            <person name="Tsui H.-C.T."/>
            <person name="Winkler M.E."/>
        </authorList>
    </citation>
    <scope>NUCLEOTIDE SEQUENCE</scope>
</reference>
<dbReference type="GO" id="GO:0016779">
    <property type="term" value="F:nucleotidyltransferase activity"/>
    <property type="evidence" value="ECO:0007669"/>
    <property type="project" value="UniProtKB-KW"/>
</dbReference>
<accession>A0A382DS32</accession>
<keyword evidence="2" id="KW-0548">Nucleotidyltransferase</keyword>
<evidence type="ECO:0000313" key="3">
    <source>
        <dbReference type="EMBL" id="SVB40892.1"/>
    </source>
</evidence>
<sequence length="187" mass="21821">MVETLFCAREKISDSVIVSYGDIIYEKKVLEKLLSSSDDISVITDENWMEYWKIRFENPLDDAESLVLDNNGNITSIGQKTDNVENIDGQYIGLMKFQNRGTEFLKSFYDKCKLRVRNGKNPLNPKVPFEKSYMTDLLHGMVNEGYKIKAIPVRNGWLELDSYDDFVKYQLMFKEKTISKFFNAYDN</sequence>
<dbReference type="InterPro" id="IPR029044">
    <property type="entry name" value="Nucleotide-diphossugar_trans"/>
</dbReference>
<dbReference type="PANTHER" id="PTHR43584">
    <property type="entry name" value="NUCLEOTIDYL TRANSFERASE"/>
    <property type="match status" value="1"/>
</dbReference>
<proteinExistence type="predicted"/>
<organism evidence="3">
    <name type="scientific">marine metagenome</name>
    <dbReference type="NCBI Taxonomy" id="408172"/>
    <lineage>
        <taxon>unclassified sequences</taxon>
        <taxon>metagenomes</taxon>
        <taxon>ecological metagenomes</taxon>
    </lineage>
</organism>
<dbReference type="PANTHER" id="PTHR43584:SF8">
    <property type="entry name" value="N-ACETYLMURAMATE ALPHA-1-PHOSPHATE URIDYLYLTRANSFERASE"/>
    <property type="match status" value="1"/>
</dbReference>
<evidence type="ECO:0000256" key="2">
    <source>
        <dbReference type="ARBA" id="ARBA00022695"/>
    </source>
</evidence>
<protein>
    <recommendedName>
        <fullName evidence="4">Nucleotidyl transferase domain-containing protein</fullName>
    </recommendedName>
</protein>
<dbReference type="AlphaFoldDB" id="A0A382DS32"/>